<dbReference type="EMBL" id="SMOL01000143">
    <property type="protein sequence ID" value="KAB2630469.1"/>
    <property type="molecule type" value="Genomic_DNA"/>
</dbReference>
<reference evidence="2" key="2">
    <citation type="submission" date="2019-10" db="EMBL/GenBank/DDBJ databases">
        <title>A de novo genome assembly of a pear dwarfing rootstock.</title>
        <authorList>
            <person name="Wang F."/>
            <person name="Wang J."/>
            <person name="Li S."/>
            <person name="Zhang Y."/>
            <person name="Fang M."/>
            <person name="Ma L."/>
            <person name="Zhao Y."/>
            <person name="Jiang S."/>
        </authorList>
    </citation>
    <scope>NUCLEOTIDE SEQUENCE [LARGE SCALE GENOMIC DNA]</scope>
</reference>
<organism evidence="1 2">
    <name type="scientific">Pyrus ussuriensis x Pyrus communis</name>
    <dbReference type="NCBI Taxonomy" id="2448454"/>
    <lineage>
        <taxon>Eukaryota</taxon>
        <taxon>Viridiplantae</taxon>
        <taxon>Streptophyta</taxon>
        <taxon>Embryophyta</taxon>
        <taxon>Tracheophyta</taxon>
        <taxon>Spermatophyta</taxon>
        <taxon>Magnoliopsida</taxon>
        <taxon>eudicotyledons</taxon>
        <taxon>Gunneridae</taxon>
        <taxon>Pentapetalae</taxon>
        <taxon>rosids</taxon>
        <taxon>fabids</taxon>
        <taxon>Rosales</taxon>
        <taxon>Rosaceae</taxon>
        <taxon>Amygdaloideae</taxon>
        <taxon>Maleae</taxon>
        <taxon>Pyrus</taxon>
    </lineage>
</organism>
<comment type="caution">
    <text evidence="1">The sequence shown here is derived from an EMBL/GenBank/DDBJ whole genome shotgun (WGS) entry which is preliminary data.</text>
</comment>
<gene>
    <name evidence="1" type="ORF">D8674_007988</name>
</gene>
<accession>A0A5N5HRL3</accession>
<keyword evidence="2" id="KW-1185">Reference proteome</keyword>
<protein>
    <submittedName>
        <fullName evidence="1">Uncharacterized protein</fullName>
    </submittedName>
</protein>
<dbReference type="AlphaFoldDB" id="A0A5N5HRL3"/>
<evidence type="ECO:0000313" key="1">
    <source>
        <dbReference type="EMBL" id="KAB2630469.1"/>
    </source>
</evidence>
<dbReference type="Proteomes" id="UP000327157">
    <property type="component" value="Chromosome 12"/>
</dbReference>
<reference evidence="1 2" key="3">
    <citation type="submission" date="2019-11" db="EMBL/GenBank/DDBJ databases">
        <title>A de novo genome assembly of a pear dwarfing rootstock.</title>
        <authorList>
            <person name="Wang F."/>
            <person name="Wang J."/>
            <person name="Li S."/>
            <person name="Zhang Y."/>
            <person name="Fang M."/>
            <person name="Ma L."/>
            <person name="Zhao Y."/>
            <person name="Jiang S."/>
        </authorList>
    </citation>
    <scope>NUCLEOTIDE SEQUENCE [LARGE SCALE GENOMIC DNA]</scope>
    <source>
        <strain evidence="1">S2</strain>
        <tissue evidence="1">Leaf</tissue>
    </source>
</reference>
<reference evidence="1 2" key="1">
    <citation type="submission" date="2019-09" db="EMBL/GenBank/DDBJ databases">
        <authorList>
            <person name="Ou C."/>
        </authorList>
    </citation>
    <scope>NUCLEOTIDE SEQUENCE [LARGE SCALE GENOMIC DNA]</scope>
    <source>
        <strain evidence="1">S2</strain>
        <tissue evidence="1">Leaf</tissue>
    </source>
</reference>
<name>A0A5N5HRL3_9ROSA</name>
<sequence>MAGRRGEKEEPCVAKGMGVKMEERGVETARQGWRARGQGCFQNFCSGWKPFPQELMGKAWLCAVCGVSRSGRGY</sequence>
<proteinExistence type="predicted"/>
<evidence type="ECO:0000313" key="2">
    <source>
        <dbReference type="Proteomes" id="UP000327157"/>
    </source>
</evidence>